<dbReference type="WBParaSite" id="Csp11.Scaffold630.g20647.t1">
    <property type="protein sequence ID" value="Csp11.Scaffold630.g20647.t1"/>
    <property type="gene ID" value="Csp11.Scaffold630.g20647"/>
</dbReference>
<dbReference type="AlphaFoldDB" id="A0A1I7UYM2"/>
<evidence type="ECO:0000313" key="2">
    <source>
        <dbReference type="WBParaSite" id="Csp11.Scaffold630.g20647.t1"/>
    </source>
</evidence>
<organism evidence="1 2">
    <name type="scientific">Caenorhabditis tropicalis</name>
    <dbReference type="NCBI Taxonomy" id="1561998"/>
    <lineage>
        <taxon>Eukaryota</taxon>
        <taxon>Metazoa</taxon>
        <taxon>Ecdysozoa</taxon>
        <taxon>Nematoda</taxon>
        <taxon>Chromadorea</taxon>
        <taxon>Rhabditida</taxon>
        <taxon>Rhabditina</taxon>
        <taxon>Rhabditomorpha</taxon>
        <taxon>Rhabditoidea</taxon>
        <taxon>Rhabditidae</taxon>
        <taxon>Peloderinae</taxon>
        <taxon>Caenorhabditis</taxon>
    </lineage>
</organism>
<name>A0A1I7UYM2_9PELO</name>
<protein>
    <submittedName>
        <fullName evidence="2">SnoaL-like domain-containing protein</fullName>
    </submittedName>
</protein>
<sequence length="221" mass="25946">MAPETAYGKLKEITGGCEKMSVKEVEEFYGRVDRGDFFETNKENDLNDYPEIMAMIVDSADIQTRRMLSQTNREFNRLTTTRPFYIKNLTIILHVDYMKVQADSDILIVQQNKKMRTKHLSGYASVIQNMGNVWTTHFEITEPELIQDAVKWFSSQPNLRIKNLWVEDSRGIRNIEGNQLRVENLYTNSFTTRQWHVPGQCGFSRNHFSKNAPFKKFPRFF</sequence>
<reference evidence="2" key="1">
    <citation type="submission" date="2016-11" db="UniProtKB">
        <authorList>
            <consortium name="WormBaseParasite"/>
        </authorList>
    </citation>
    <scope>IDENTIFICATION</scope>
</reference>
<dbReference type="Proteomes" id="UP000095282">
    <property type="component" value="Unplaced"/>
</dbReference>
<evidence type="ECO:0000313" key="1">
    <source>
        <dbReference type="Proteomes" id="UP000095282"/>
    </source>
</evidence>
<keyword evidence="1" id="KW-1185">Reference proteome</keyword>
<accession>A0A1I7UYM2</accession>
<proteinExistence type="predicted"/>